<dbReference type="PANTHER" id="PTHR46825:SF15">
    <property type="entry name" value="BETA-LACTAMASE-RELATED DOMAIN-CONTAINING PROTEIN"/>
    <property type="match status" value="1"/>
</dbReference>
<dbReference type="EMBL" id="JBHUKU010000022">
    <property type="protein sequence ID" value="MFD2463977.1"/>
    <property type="molecule type" value="Genomic_DNA"/>
</dbReference>
<dbReference type="InterPro" id="IPR001375">
    <property type="entry name" value="Peptidase_S9_cat"/>
</dbReference>
<dbReference type="InterPro" id="IPR012338">
    <property type="entry name" value="Beta-lactam/transpept-like"/>
</dbReference>
<dbReference type="Pfam" id="PF00144">
    <property type="entry name" value="Beta-lactamase"/>
    <property type="match status" value="1"/>
</dbReference>
<dbReference type="InterPro" id="IPR050491">
    <property type="entry name" value="AmpC-like"/>
</dbReference>
<evidence type="ECO:0000259" key="1">
    <source>
        <dbReference type="Pfam" id="PF00144"/>
    </source>
</evidence>
<dbReference type="Gene3D" id="3.40.710.10">
    <property type="entry name" value="DD-peptidase/beta-lactamase superfamily"/>
    <property type="match status" value="1"/>
</dbReference>
<dbReference type="Pfam" id="PF07676">
    <property type="entry name" value="PD40"/>
    <property type="match status" value="3"/>
</dbReference>
<evidence type="ECO:0000259" key="2">
    <source>
        <dbReference type="Pfam" id="PF00326"/>
    </source>
</evidence>
<reference evidence="4" key="1">
    <citation type="journal article" date="2019" name="Int. J. Syst. Evol. Microbiol.">
        <title>The Global Catalogue of Microorganisms (GCM) 10K type strain sequencing project: providing services to taxonomists for standard genome sequencing and annotation.</title>
        <authorList>
            <consortium name="The Broad Institute Genomics Platform"/>
            <consortium name="The Broad Institute Genome Sequencing Center for Infectious Disease"/>
            <person name="Wu L."/>
            <person name="Ma J."/>
        </authorList>
    </citation>
    <scope>NUCLEOTIDE SEQUENCE [LARGE SCALE GENOMIC DNA]</scope>
    <source>
        <strain evidence="4">CGMCC 4.7643</strain>
    </source>
</reference>
<dbReference type="SUPFAM" id="SSF56601">
    <property type="entry name" value="beta-lactamase/transpeptidase-like"/>
    <property type="match status" value="1"/>
</dbReference>
<comment type="caution">
    <text evidence="3">The sequence shown here is derived from an EMBL/GenBank/DDBJ whole genome shotgun (WGS) entry which is preliminary data.</text>
</comment>
<dbReference type="SUPFAM" id="SSF69322">
    <property type="entry name" value="Tricorn protease domain 2"/>
    <property type="match status" value="1"/>
</dbReference>
<evidence type="ECO:0000313" key="4">
    <source>
        <dbReference type="Proteomes" id="UP001597419"/>
    </source>
</evidence>
<organism evidence="3 4">
    <name type="scientific">Amycolatopsis samaneae</name>
    <dbReference type="NCBI Taxonomy" id="664691"/>
    <lineage>
        <taxon>Bacteria</taxon>
        <taxon>Bacillati</taxon>
        <taxon>Actinomycetota</taxon>
        <taxon>Actinomycetes</taxon>
        <taxon>Pseudonocardiales</taxon>
        <taxon>Pseudonocardiaceae</taxon>
        <taxon>Amycolatopsis</taxon>
    </lineage>
</organism>
<dbReference type="SUPFAM" id="SSF53474">
    <property type="entry name" value="alpha/beta-Hydrolases"/>
    <property type="match status" value="1"/>
</dbReference>
<dbReference type="Proteomes" id="UP001597419">
    <property type="component" value="Unassembled WGS sequence"/>
</dbReference>
<evidence type="ECO:0000313" key="3">
    <source>
        <dbReference type="EMBL" id="MFD2463977.1"/>
    </source>
</evidence>
<dbReference type="Gene3D" id="3.40.50.1820">
    <property type="entry name" value="alpha/beta hydrolase"/>
    <property type="match status" value="1"/>
</dbReference>
<sequence>MADPRRPALSDLARFAVPSDPTISPDGTRVVYVLRTADTDADENVDRLWLVTTSGAAPRALTTGRADTDPRFSPDGTGVAFLRAQDGPPQLWWLRLDGGEPERLTELPLGAGTPVWSPDGTRIAFSAPADLDATAAETERDRGARAGAPLAQDRLFHKFDGAGRLRGIRRHVFVLDLADRSVRQVTRGDFHAGVPAWSPDGERLAYTHALAPGADLSGESSAFVLRLSGDDTEPRRVGPSGGTVSAVNWVGEDILLVGTPDTEVRNARLARADPATGEFAYLTEDLDRNVMPGAGGYPGALPQRRDDDILFCARDRGCTRLYRLGADGPEKLIDGDRVVSGLSVAAGTGTAAVLLSTVDTMGEVYLLDPSGALTPLTTHTADALGDVAHFTPVERTFTVSDGGEVHGWLLRDPAATGPLPLLVDMHGGPHNAWSPVRDSAHLYHQVLAARGWAVLLLNPRASDGYGEAFLRGAVGAWGEADERDFLEPVDRLVAEGLADPARLALCGYSYGGYLACRLPTRTGRFAAVVAGGVVADLVSMSGTCDAGPMMFRAELGVTFWDDPARFAALSPITEVGNVTSPTLVLHGAADERCPVGQAEQWFGALRARGVPAEMVLYPEASHLFILTGKPSHRADYNRRIVDWVIRHTRAAAPDGAPSAAVPLDRAHWQRRLDLLAEEHGVVGASLAIRFGDETAEAAYGVVNRRTGLPATPDSLFQIGSISKVYTATVAMRLVDEGKLSLDAPVAEVLPELALADPEVTKRVTLRHLLTHTSGIDGDVFTDTGRGDDCVERYVAGLADVAQNHPIDATWSYCNSGFVLIGRMIERVTGLVWDEAMRELLFRPLGLTATVTLPEEALRYNTALGHVDGGDGVPVPAPRWEIPRSSGPAGGVTATAREVLGFARLHLCGGVAADGTRVLSEALTADMRRNQVTLPEGMGLADSWGLGWFRHHWQGHAVVGHDGGTIGQIAHLRMLPERGLAVCLLTNGGPARDLYDALFREIFRDLVDVEPPAPPAKPERSVAADAARVTGVYDRAGVRLEVSEEDGAVRMRVVRSGAMAELAAAGPKVLDLVPESADRYLTRLPGERQWTPVLFYRLADGTPYVHFGGRAAPKL</sequence>
<feature type="domain" description="Beta-lactamase-related" evidence="1">
    <location>
        <begin position="672"/>
        <end position="994"/>
    </location>
</feature>
<gene>
    <name evidence="3" type="ORF">ACFSYJ_35540</name>
</gene>
<keyword evidence="4" id="KW-1185">Reference proteome</keyword>
<protein>
    <submittedName>
        <fullName evidence="3">Serine hydrolase</fullName>
    </submittedName>
</protein>
<name>A0ABW5GSS9_9PSEU</name>
<dbReference type="RefSeq" id="WP_345386063.1">
    <property type="nucleotide sequence ID" value="NZ_BAABHG010000001.1"/>
</dbReference>
<dbReference type="PANTHER" id="PTHR46825">
    <property type="entry name" value="D-ALANYL-D-ALANINE-CARBOXYPEPTIDASE/ENDOPEPTIDASE AMPH"/>
    <property type="match status" value="1"/>
</dbReference>
<dbReference type="InterPro" id="IPR001466">
    <property type="entry name" value="Beta-lactam-related"/>
</dbReference>
<dbReference type="InterPro" id="IPR029058">
    <property type="entry name" value="AB_hydrolase_fold"/>
</dbReference>
<dbReference type="InterPro" id="IPR011659">
    <property type="entry name" value="WD40"/>
</dbReference>
<proteinExistence type="predicted"/>
<keyword evidence="3" id="KW-0378">Hydrolase</keyword>
<accession>A0ABW5GSS9</accession>
<dbReference type="GO" id="GO:0016787">
    <property type="term" value="F:hydrolase activity"/>
    <property type="evidence" value="ECO:0007669"/>
    <property type="project" value="UniProtKB-KW"/>
</dbReference>
<dbReference type="Gene3D" id="2.120.10.30">
    <property type="entry name" value="TolB, C-terminal domain"/>
    <property type="match status" value="2"/>
</dbReference>
<feature type="domain" description="Peptidase S9 prolyl oligopeptidase catalytic" evidence="2">
    <location>
        <begin position="444"/>
        <end position="648"/>
    </location>
</feature>
<dbReference type="InterPro" id="IPR011042">
    <property type="entry name" value="6-blade_b-propeller_TolB-like"/>
</dbReference>
<dbReference type="Pfam" id="PF00326">
    <property type="entry name" value="Peptidase_S9"/>
    <property type="match status" value="1"/>
</dbReference>